<evidence type="ECO:0000313" key="1">
    <source>
        <dbReference type="EMBL" id="MQR27508.1"/>
    </source>
</evidence>
<protein>
    <submittedName>
        <fullName evidence="1">Class IIb bacteriocin, lactobin A/cerein 7B family</fullName>
    </submittedName>
</protein>
<proteinExistence type="predicted"/>
<gene>
    <name evidence="1" type="ORF">GFV13_09715</name>
</gene>
<dbReference type="NCBIfam" id="TIGR03949">
    <property type="entry name" value="bact_IIb_cerein"/>
    <property type="match status" value="1"/>
</dbReference>
<dbReference type="Proteomes" id="UP000469952">
    <property type="component" value="Unassembled WGS sequence"/>
</dbReference>
<reference evidence="1 2" key="1">
    <citation type="submission" date="2019-10" db="EMBL/GenBank/DDBJ databases">
        <title>WGS of Leuconostoc mesenteroides.</title>
        <authorList>
            <person name="Melo Bolivar J."/>
            <person name="Marino-Ramirez L."/>
            <person name="Villamil Diaz L.M."/>
        </authorList>
    </citation>
    <scope>NUCLEOTIDE SEQUENCE [LARGE SCALE GENOMIC DNA]</scope>
    <source>
        <strain evidence="1 2">M11</strain>
    </source>
</reference>
<dbReference type="EMBL" id="WIPA01000024">
    <property type="protein sequence ID" value="MQR27508.1"/>
    <property type="molecule type" value="Genomic_DNA"/>
</dbReference>
<sequence length="56" mass="5943">MNQTVLNGYKKLDSNALEQVNGGISAWGIGSYLAGAILGKGGADAAKLRIKNKRYF</sequence>
<evidence type="ECO:0000313" key="2">
    <source>
        <dbReference type="Proteomes" id="UP000469952"/>
    </source>
</evidence>
<dbReference type="InterPro" id="IPR023991">
    <property type="entry name" value="Bacteriocin_IIb_lactobn/cerein"/>
</dbReference>
<name>A0A843Z3W4_LEUME</name>
<dbReference type="AlphaFoldDB" id="A0A843Z3W4"/>
<organism evidence="1 2">
    <name type="scientific">Leuconostoc mesenteroides</name>
    <dbReference type="NCBI Taxonomy" id="1245"/>
    <lineage>
        <taxon>Bacteria</taxon>
        <taxon>Bacillati</taxon>
        <taxon>Bacillota</taxon>
        <taxon>Bacilli</taxon>
        <taxon>Lactobacillales</taxon>
        <taxon>Lactobacillaceae</taxon>
        <taxon>Leuconostoc</taxon>
    </lineage>
</organism>
<accession>A0A843Z3W4</accession>
<comment type="caution">
    <text evidence="1">The sequence shown here is derived from an EMBL/GenBank/DDBJ whole genome shotgun (WGS) entry which is preliminary data.</text>
</comment>
<dbReference type="RefSeq" id="WP_153245534.1">
    <property type="nucleotide sequence ID" value="NZ_WIPA01000024.1"/>
</dbReference>